<keyword evidence="6" id="KW-0238">DNA-binding</keyword>
<feature type="compositionally biased region" description="Polar residues" evidence="8">
    <location>
        <begin position="772"/>
        <end position="788"/>
    </location>
</feature>
<dbReference type="Proteomes" id="UP000749559">
    <property type="component" value="Unassembled WGS sequence"/>
</dbReference>
<feature type="compositionally biased region" description="Polar residues" evidence="8">
    <location>
        <begin position="1202"/>
        <end position="1226"/>
    </location>
</feature>
<accession>A0A8J1XPP6</accession>
<feature type="region of interest" description="Disordered" evidence="8">
    <location>
        <begin position="1246"/>
        <end position="1265"/>
    </location>
</feature>
<evidence type="ECO:0000313" key="10">
    <source>
        <dbReference type="Proteomes" id="UP000749559"/>
    </source>
</evidence>
<feature type="compositionally biased region" description="Acidic residues" evidence="8">
    <location>
        <begin position="695"/>
        <end position="720"/>
    </location>
</feature>
<name>A0A8J1XPP6_OWEFU</name>
<keyword evidence="2" id="KW-0479">Metal-binding</keyword>
<feature type="compositionally biased region" description="Polar residues" evidence="8">
    <location>
        <begin position="655"/>
        <end position="664"/>
    </location>
</feature>
<feature type="region of interest" description="Disordered" evidence="8">
    <location>
        <begin position="1120"/>
        <end position="1237"/>
    </location>
</feature>
<feature type="compositionally biased region" description="Basic and acidic residues" evidence="8">
    <location>
        <begin position="1127"/>
        <end position="1137"/>
    </location>
</feature>
<evidence type="ECO:0000256" key="2">
    <source>
        <dbReference type="ARBA" id="ARBA00022723"/>
    </source>
</evidence>
<dbReference type="GO" id="GO:0008270">
    <property type="term" value="F:zinc ion binding"/>
    <property type="evidence" value="ECO:0007669"/>
    <property type="project" value="UniProtKB-KW"/>
</dbReference>
<feature type="compositionally biased region" description="Low complexity" evidence="8">
    <location>
        <begin position="1185"/>
        <end position="1200"/>
    </location>
</feature>
<dbReference type="GO" id="GO:0005634">
    <property type="term" value="C:nucleus"/>
    <property type="evidence" value="ECO:0007669"/>
    <property type="project" value="UniProtKB-SubCell"/>
</dbReference>
<feature type="region of interest" description="Disordered" evidence="8">
    <location>
        <begin position="549"/>
        <end position="595"/>
    </location>
</feature>
<gene>
    <name evidence="9" type="ORF">OFUS_LOCUS25876</name>
</gene>
<evidence type="ECO:0000256" key="5">
    <source>
        <dbReference type="ARBA" id="ARBA00022833"/>
    </source>
</evidence>
<evidence type="ECO:0000256" key="7">
    <source>
        <dbReference type="ARBA" id="ARBA00023242"/>
    </source>
</evidence>
<feature type="region of interest" description="Disordered" evidence="8">
    <location>
        <begin position="491"/>
        <end position="515"/>
    </location>
</feature>
<dbReference type="PROSITE" id="PS50157">
    <property type="entry name" value="ZINC_FINGER_C2H2_2"/>
    <property type="match status" value="1"/>
</dbReference>
<feature type="region of interest" description="Disordered" evidence="8">
    <location>
        <begin position="655"/>
        <end position="795"/>
    </location>
</feature>
<protein>
    <submittedName>
        <fullName evidence="9">Uncharacterized protein</fullName>
    </submittedName>
</protein>
<keyword evidence="3" id="KW-0677">Repeat</keyword>
<evidence type="ECO:0000256" key="4">
    <source>
        <dbReference type="ARBA" id="ARBA00022771"/>
    </source>
</evidence>
<feature type="region of interest" description="Disordered" evidence="8">
    <location>
        <begin position="110"/>
        <end position="147"/>
    </location>
</feature>
<dbReference type="GO" id="GO:0003677">
    <property type="term" value="F:DNA binding"/>
    <property type="evidence" value="ECO:0007669"/>
    <property type="project" value="UniProtKB-KW"/>
</dbReference>
<keyword evidence="4" id="KW-0863">Zinc-finger</keyword>
<reference evidence="9" key="1">
    <citation type="submission" date="2022-03" db="EMBL/GenBank/DDBJ databases">
        <authorList>
            <person name="Martin C."/>
        </authorList>
    </citation>
    <scope>NUCLEOTIDE SEQUENCE</scope>
</reference>
<feature type="compositionally biased region" description="Polar residues" evidence="8">
    <location>
        <begin position="112"/>
        <end position="147"/>
    </location>
</feature>
<keyword evidence="7" id="KW-0539">Nucleus</keyword>
<proteinExistence type="predicted"/>
<dbReference type="Gene3D" id="3.30.160.60">
    <property type="entry name" value="Classic Zinc Finger"/>
    <property type="match status" value="4"/>
</dbReference>
<evidence type="ECO:0000256" key="3">
    <source>
        <dbReference type="ARBA" id="ARBA00022737"/>
    </source>
</evidence>
<evidence type="ECO:0000256" key="1">
    <source>
        <dbReference type="ARBA" id="ARBA00004123"/>
    </source>
</evidence>
<sequence length="1524" mass="172508">MATSQTVDINTSTPSINATVLNNDTANGKQNGAIDPTESNHVMENESGFDFPVKDEPEDYEEYNSDGEYVDTNIEYTAVKYEDNDVGGEQYATELDEANDNVEYTQIKGEPLSSSPEATDSNSLEKPPNSTNDILVPVQNDNTNRTYGTDNYLDEKFTKAPLVKHRDNNRKVVATFAPNLESSNFYACKKCFYFTDQTKHVYRHVKVHDSGAVINVLCGTCKEMYPEDQMRFHIIKKHFGVSPNILLGINTNIFQVESDVATLLDNNPYVCKLCSYKTNLKRLMYLHLGTKHYKAELYECTYCHFNSVEKEQVYIHYLQNHPKCKSGGIDSVVVTQKNSWERFLKVIDNLYFCHITPTELQNLQNRISSPNRVHKRTTKGQKLIFHEKIQMANEQLPWQFNEHKFHQTPDNQIVGTKCHSLQTDTPGSLKNIMNPSSSLKSGSPNPGAGSTNLGTGSTNLGAGSTSLGTVSNDLVTGSTILTTSKSLQCGSTTLLEGSDKPPSCSRASPKNVEEPISGENLINFLGTHGNVVNSLLSAKSEEEQKDALALLKPRTKSQSGSGKRKKRKPDLRPDNLEATNPKPSYPNKPTGLIGTPQVAWPVRAEPGGGPNIRFKLPIPKNPKEGFRTAWEPVVEPEETGWTLEDEQQYQRQKLQSILQTNNEPQRIEEGEVEIKQEPDDGDDKREVMHLVDPMEINDEETGDLTETDDSYEEADDDDGQSEPADRTKRRRTNKQDASLKKRRQYEEDDEDWVPPKPSPKRKRLNISRKDQTQSVQDSDSTETNTNTVAVPPAPVEQELFPLEEIDKPNKEIYICKSCVYVSTTIRAVKVHSKRFHCEYKPYKCRWCSAGFVERMDVVNHQQVEHNIKSALDKQDWIWNSQEGFESELLMQNSFRTLMVNDKQVKEVFKCSKCVFVTTFREIIERHVSMMHAEVQEDCYTITKEEEFNSGDNITVNFQCQACSTRAMNFLGLRYHILYCTKVIMNWFEKTKLETTNSNHYDVCVKDLLRLPRYCIIYSHENLYKVVPESISVSRLRITGVVGVNTEANDANDAPNEAAQPMEVTRKTRKDKKALLHQYLNNLKKTTVPEIVVEKPSESPPIAINPNSNEPFITITQFQQMKKGTMKTKPEEHVDDQSTRTVGLDLSHNNNTGSSSPSDSEDKKEGSKRRQTAPRKLDKIINKLISSASPSSSPQPLSEYSNPVLSPSNDVTQRSRSLSPHRVTTSPHRVPTYPNSHFGGTYQYIPTSGRSPVETPAPNSYNQSEERNIHSTAIHAGLDLSKVKQEPEDQTQSDVNALRSLYKTTTHLLIAPVSPSISNPGPPQPVQMLPSPVPQGLIQQTHQPEDNAFSYLCLRCPYATLSIQTMEQHVLIHCICAPYMCQKCDFRATSNKDMNTHLQRSVRNCVTWHFDREVAKTQLEEIRTLFNGYKDKDITHKCNMCKYSTEHGAMIRAHVIQQHSTRNFFKCGHCGFEDSKRHEILLHSLTEHAEKEVSIIDGEESKKSIDLEAESQKYYTSIRQSVLNK</sequence>
<dbReference type="SMART" id="SM00355">
    <property type="entry name" value="ZnF_C2H2"/>
    <property type="match status" value="12"/>
</dbReference>
<organism evidence="9 10">
    <name type="scientific">Owenia fusiformis</name>
    <name type="common">Polychaete worm</name>
    <dbReference type="NCBI Taxonomy" id="6347"/>
    <lineage>
        <taxon>Eukaryota</taxon>
        <taxon>Metazoa</taxon>
        <taxon>Spiralia</taxon>
        <taxon>Lophotrochozoa</taxon>
        <taxon>Annelida</taxon>
        <taxon>Polychaeta</taxon>
        <taxon>Sedentaria</taxon>
        <taxon>Canalipalpata</taxon>
        <taxon>Sabellida</taxon>
        <taxon>Oweniida</taxon>
        <taxon>Oweniidae</taxon>
        <taxon>Owenia</taxon>
    </lineage>
</organism>
<feature type="region of interest" description="Disordered" evidence="8">
    <location>
        <begin position="424"/>
        <end position="460"/>
    </location>
</feature>
<dbReference type="PANTHER" id="PTHR24392">
    <property type="entry name" value="ZINC FINGER PROTEIN"/>
    <property type="match status" value="1"/>
</dbReference>
<keyword evidence="5" id="KW-0862">Zinc</keyword>
<comment type="subcellular location">
    <subcellularLocation>
        <location evidence="1">Nucleus</location>
    </subcellularLocation>
</comment>
<evidence type="ECO:0000313" key="9">
    <source>
        <dbReference type="EMBL" id="CAH1802164.1"/>
    </source>
</evidence>
<feature type="compositionally biased region" description="Basic and acidic residues" evidence="8">
    <location>
        <begin position="665"/>
        <end position="689"/>
    </location>
</feature>
<comment type="caution">
    <text evidence="9">The sequence shown here is derived from an EMBL/GenBank/DDBJ whole genome shotgun (WGS) entry which is preliminary data.</text>
</comment>
<dbReference type="EMBL" id="CAIIXF020000012">
    <property type="protein sequence ID" value="CAH1802164.1"/>
    <property type="molecule type" value="Genomic_DNA"/>
</dbReference>
<dbReference type="InterPro" id="IPR013087">
    <property type="entry name" value="Znf_C2H2_type"/>
</dbReference>
<keyword evidence="10" id="KW-1185">Reference proteome</keyword>
<dbReference type="PROSITE" id="PS00028">
    <property type="entry name" value="ZINC_FINGER_C2H2_1"/>
    <property type="match status" value="1"/>
</dbReference>
<evidence type="ECO:0000256" key="8">
    <source>
        <dbReference type="SAM" id="MobiDB-lite"/>
    </source>
</evidence>
<evidence type="ECO:0000256" key="6">
    <source>
        <dbReference type="ARBA" id="ARBA00023125"/>
    </source>
</evidence>